<dbReference type="EMBL" id="JAOYFB010000018">
    <property type="protein sequence ID" value="KAK4017763.1"/>
    <property type="molecule type" value="Genomic_DNA"/>
</dbReference>
<dbReference type="Proteomes" id="UP001234178">
    <property type="component" value="Unassembled WGS sequence"/>
</dbReference>
<sequence length="74" mass="8687">MGVNWDTTEDLRTFQMQNDFVLRISQLGHYSREQRSIHHLLTMALCPTFTIFIGGANRCWKCKHEVEEILSKFG</sequence>
<name>A0ABQ9ZYU9_9CRUS</name>
<proteinExistence type="predicted"/>
<accession>A0ABQ9ZYU9</accession>
<evidence type="ECO:0000313" key="2">
    <source>
        <dbReference type="EMBL" id="KAK4017769.1"/>
    </source>
</evidence>
<organism evidence="2 3">
    <name type="scientific">Daphnia magna</name>
    <dbReference type="NCBI Taxonomy" id="35525"/>
    <lineage>
        <taxon>Eukaryota</taxon>
        <taxon>Metazoa</taxon>
        <taxon>Ecdysozoa</taxon>
        <taxon>Arthropoda</taxon>
        <taxon>Crustacea</taxon>
        <taxon>Branchiopoda</taxon>
        <taxon>Diplostraca</taxon>
        <taxon>Cladocera</taxon>
        <taxon>Anomopoda</taxon>
        <taxon>Daphniidae</taxon>
        <taxon>Daphnia</taxon>
    </lineage>
</organism>
<comment type="caution">
    <text evidence="2">The sequence shown here is derived from an EMBL/GenBank/DDBJ whole genome shotgun (WGS) entry which is preliminary data.</text>
</comment>
<keyword evidence="3" id="KW-1185">Reference proteome</keyword>
<gene>
    <name evidence="1" type="ORF">OUZ56_033540</name>
    <name evidence="2" type="ORF">OUZ56_033546</name>
</gene>
<evidence type="ECO:0000313" key="3">
    <source>
        <dbReference type="Proteomes" id="UP001234178"/>
    </source>
</evidence>
<evidence type="ECO:0000313" key="1">
    <source>
        <dbReference type="EMBL" id="KAK4017763.1"/>
    </source>
</evidence>
<dbReference type="EMBL" id="JAOYFB010000018">
    <property type="protein sequence ID" value="KAK4017769.1"/>
    <property type="molecule type" value="Genomic_DNA"/>
</dbReference>
<protein>
    <submittedName>
        <fullName evidence="2">Uncharacterized protein</fullName>
    </submittedName>
</protein>
<reference evidence="2 3" key="1">
    <citation type="journal article" date="2023" name="Nucleic Acids Res.">
        <title>The hologenome of Daphnia magna reveals possible DNA methylation and microbiome-mediated evolution of the host genome.</title>
        <authorList>
            <person name="Chaturvedi A."/>
            <person name="Li X."/>
            <person name="Dhandapani V."/>
            <person name="Marshall H."/>
            <person name="Kissane S."/>
            <person name="Cuenca-Cambronero M."/>
            <person name="Asole G."/>
            <person name="Calvet F."/>
            <person name="Ruiz-Romero M."/>
            <person name="Marangio P."/>
            <person name="Guigo R."/>
            <person name="Rago D."/>
            <person name="Mirbahai L."/>
            <person name="Eastwood N."/>
            <person name="Colbourne J.K."/>
            <person name="Zhou J."/>
            <person name="Mallon E."/>
            <person name="Orsini L."/>
        </authorList>
    </citation>
    <scope>NUCLEOTIDE SEQUENCE [LARGE SCALE GENOMIC DNA]</scope>
    <source>
        <strain evidence="2">LRV0_1</strain>
    </source>
</reference>